<dbReference type="GO" id="GO:0007160">
    <property type="term" value="P:cell-matrix adhesion"/>
    <property type="evidence" value="ECO:0007669"/>
    <property type="project" value="InterPro"/>
</dbReference>
<keyword evidence="3" id="KW-1185">Reference proteome</keyword>
<evidence type="ECO:0000313" key="3">
    <source>
        <dbReference type="Proteomes" id="UP000504630"/>
    </source>
</evidence>
<dbReference type="OrthoDB" id="9942506at2759"/>
<dbReference type="PRINTS" id="PR00317">
    <property type="entry name" value="EPENDYMIN"/>
</dbReference>
<sequence>MILLILSCLLAGCLAQKPHPCSSPPLLTGALSISTQKENLWIYGKYLYDALGERVRVMELGTYENKSFTYDALMLYREGTVYEIYKHNRTCNKKPLKRDFHPMEIPKDASLLGQVILGSSSGPGQGLLVNTWTGDMPDKAGKFLSTVTEFGCIPVTSMVHTDLFGWMMINYFDNVIGILEPGLLNPPDFCLDAEMKANKEEPENFFSLLLNKH</sequence>
<dbReference type="FunCoup" id="A0A6J2RNB3">
    <property type="interactions" value="6"/>
</dbReference>
<dbReference type="GO" id="GO:0005764">
    <property type="term" value="C:lysosome"/>
    <property type="evidence" value="ECO:0007669"/>
    <property type="project" value="TreeGrafter"/>
</dbReference>
<protein>
    <submittedName>
        <fullName evidence="4">Ependymin-2-like</fullName>
    </submittedName>
</protein>
<organism evidence="3 4">
    <name type="scientific">Cottoperca gobio</name>
    <name type="common">Frogmouth</name>
    <name type="synonym">Aphritis gobio</name>
    <dbReference type="NCBI Taxonomy" id="56716"/>
    <lineage>
        <taxon>Eukaryota</taxon>
        <taxon>Metazoa</taxon>
        <taxon>Chordata</taxon>
        <taxon>Craniata</taxon>
        <taxon>Vertebrata</taxon>
        <taxon>Euteleostomi</taxon>
        <taxon>Actinopterygii</taxon>
        <taxon>Neopterygii</taxon>
        <taxon>Teleostei</taxon>
        <taxon>Neoteleostei</taxon>
        <taxon>Acanthomorphata</taxon>
        <taxon>Eupercaria</taxon>
        <taxon>Perciformes</taxon>
        <taxon>Notothenioidei</taxon>
        <taxon>Bovichtidae</taxon>
        <taxon>Cottoperca</taxon>
    </lineage>
</organism>
<gene>
    <name evidence="4" type="primary">LOC115023730</name>
</gene>
<evidence type="ECO:0000256" key="1">
    <source>
        <dbReference type="ARBA" id="ARBA00010771"/>
    </source>
</evidence>
<dbReference type="GO" id="GO:0005576">
    <property type="term" value="C:extracellular region"/>
    <property type="evidence" value="ECO:0007669"/>
    <property type="project" value="InterPro"/>
</dbReference>
<evidence type="ECO:0000313" key="4">
    <source>
        <dbReference type="RefSeq" id="XP_029310805.1"/>
    </source>
</evidence>
<feature type="chain" id="PRO_5026784915" evidence="2">
    <location>
        <begin position="16"/>
        <end position="213"/>
    </location>
</feature>
<evidence type="ECO:0000256" key="2">
    <source>
        <dbReference type="SAM" id="SignalP"/>
    </source>
</evidence>
<dbReference type="KEGG" id="cgob:115023730"/>
<dbReference type="InParanoid" id="A0A6J2RNB3"/>
<dbReference type="PANTHER" id="PTHR10697">
    <property type="entry name" value="MAMMALIAN EPENDYMIN-RELATED PROTEIN 1"/>
    <property type="match status" value="1"/>
</dbReference>
<keyword evidence="2" id="KW-0732">Signal</keyword>
<dbReference type="InterPro" id="IPR001299">
    <property type="entry name" value="Ependymin"/>
</dbReference>
<name>A0A6J2RNB3_COTGO</name>
<dbReference type="PANTHER" id="PTHR10697:SF5">
    <property type="entry name" value="EPENDYMIN-RELATED"/>
    <property type="match status" value="1"/>
</dbReference>
<dbReference type="AlphaFoldDB" id="A0A6J2RNB3"/>
<dbReference type="RefSeq" id="XP_029310805.1">
    <property type="nucleotide sequence ID" value="XM_029454945.1"/>
</dbReference>
<dbReference type="Proteomes" id="UP000504630">
    <property type="component" value="Chromosome 18"/>
</dbReference>
<reference evidence="4" key="1">
    <citation type="submission" date="2025-08" db="UniProtKB">
        <authorList>
            <consortium name="RefSeq"/>
        </authorList>
    </citation>
    <scope>IDENTIFICATION</scope>
</reference>
<dbReference type="GeneID" id="115023730"/>
<dbReference type="GO" id="GO:0005509">
    <property type="term" value="F:calcium ion binding"/>
    <property type="evidence" value="ECO:0007669"/>
    <property type="project" value="InterPro"/>
</dbReference>
<comment type="similarity">
    <text evidence="1">Belongs to the ependymin family.</text>
</comment>
<dbReference type="Pfam" id="PF00811">
    <property type="entry name" value="Ependymin"/>
    <property type="match status" value="1"/>
</dbReference>
<proteinExistence type="inferred from homology"/>
<feature type="signal peptide" evidence="2">
    <location>
        <begin position="1"/>
        <end position="15"/>
    </location>
</feature>
<dbReference type="SMART" id="SM00026">
    <property type="entry name" value="EPEND"/>
    <property type="match status" value="1"/>
</dbReference>
<accession>A0A6J2RNB3</accession>